<gene>
    <name evidence="2" type="ORF">FA13DRAFT_1798362</name>
</gene>
<sequence>MHLNLLAVVAGILASSMIGVEAKEGDVLSATKVFQTIVKESPYLVTQTTVVTWTQSASLTEEVKPTLIPETVETGSVDARR</sequence>
<dbReference type="Proteomes" id="UP000298030">
    <property type="component" value="Unassembled WGS sequence"/>
</dbReference>
<accession>A0A4Y7SNA3</accession>
<protein>
    <submittedName>
        <fullName evidence="2">Uncharacterized protein</fullName>
    </submittedName>
</protein>
<feature type="chain" id="PRO_5021490237" evidence="1">
    <location>
        <begin position="23"/>
        <end position="81"/>
    </location>
</feature>
<evidence type="ECO:0000313" key="3">
    <source>
        <dbReference type="Proteomes" id="UP000298030"/>
    </source>
</evidence>
<evidence type="ECO:0000256" key="1">
    <source>
        <dbReference type="SAM" id="SignalP"/>
    </source>
</evidence>
<feature type="signal peptide" evidence="1">
    <location>
        <begin position="1"/>
        <end position="22"/>
    </location>
</feature>
<reference evidence="2 3" key="1">
    <citation type="journal article" date="2019" name="Nat. Ecol. Evol.">
        <title>Megaphylogeny resolves global patterns of mushroom evolution.</title>
        <authorList>
            <person name="Varga T."/>
            <person name="Krizsan K."/>
            <person name="Foldi C."/>
            <person name="Dima B."/>
            <person name="Sanchez-Garcia M."/>
            <person name="Sanchez-Ramirez S."/>
            <person name="Szollosi G.J."/>
            <person name="Szarkandi J.G."/>
            <person name="Papp V."/>
            <person name="Albert L."/>
            <person name="Andreopoulos W."/>
            <person name="Angelini C."/>
            <person name="Antonin V."/>
            <person name="Barry K.W."/>
            <person name="Bougher N.L."/>
            <person name="Buchanan P."/>
            <person name="Buyck B."/>
            <person name="Bense V."/>
            <person name="Catcheside P."/>
            <person name="Chovatia M."/>
            <person name="Cooper J."/>
            <person name="Damon W."/>
            <person name="Desjardin D."/>
            <person name="Finy P."/>
            <person name="Geml J."/>
            <person name="Haridas S."/>
            <person name="Hughes K."/>
            <person name="Justo A."/>
            <person name="Karasinski D."/>
            <person name="Kautmanova I."/>
            <person name="Kiss B."/>
            <person name="Kocsube S."/>
            <person name="Kotiranta H."/>
            <person name="LaButti K.M."/>
            <person name="Lechner B.E."/>
            <person name="Liimatainen K."/>
            <person name="Lipzen A."/>
            <person name="Lukacs Z."/>
            <person name="Mihaltcheva S."/>
            <person name="Morgado L.N."/>
            <person name="Niskanen T."/>
            <person name="Noordeloos M.E."/>
            <person name="Ohm R.A."/>
            <person name="Ortiz-Santana B."/>
            <person name="Ovrebo C."/>
            <person name="Racz N."/>
            <person name="Riley R."/>
            <person name="Savchenko A."/>
            <person name="Shiryaev A."/>
            <person name="Soop K."/>
            <person name="Spirin V."/>
            <person name="Szebenyi C."/>
            <person name="Tomsovsky M."/>
            <person name="Tulloss R.E."/>
            <person name="Uehling J."/>
            <person name="Grigoriev I.V."/>
            <person name="Vagvolgyi C."/>
            <person name="Papp T."/>
            <person name="Martin F.M."/>
            <person name="Miettinen O."/>
            <person name="Hibbett D.S."/>
            <person name="Nagy L.G."/>
        </authorList>
    </citation>
    <scope>NUCLEOTIDE SEQUENCE [LARGE SCALE GENOMIC DNA]</scope>
    <source>
        <strain evidence="2 3">FP101781</strain>
    </source>
</reference>
<dbReference type="EMBL" id="QPFP01000082">
    <property type="protein sequence ID" value="TEB23094.1"/>
    <property type="molecule type" value="Genomic_DNA"/>
</dbReference>
<evidence type="ECO:0000313" key="2">
    <source>
        <dbReference type="EMBL" id="TEB23094.1"/>
    </source>
</evidence>
<keyword evidence="1" id="KW-0732">Signal</keyword>
<dbReference type="AlphaFoldDB" id="A0A4Y7SNA3"/>
<organism evidence="2 3">
    <name type="scientific">Coprinellus micaceus</name>
    <name type="common">Glistening ink-cap mushroom</name>
    <name type="synonym">Coprinus micaceus</name>
    <dbReference type="NCBI Taxonomy" id="71717"/>
    <lineage>
        <taxon>Eukaryota</taxon>
        <taxon>Fungi</taxon>
        <taxon>Dikarya</taxon>
        <taxon>Basidiomycota</taxon>
        <taxon>Agaricomycotina</taxon>
        <taxon>Agaricomycetes</taxon>
        <taxon>Agaricomycetidae</taxon>
        <taxon>Agaricales</taxon>
        <taxon>Agaricineae</taxon>
        <taxon>Psathyrellaceae</taxon>
        <taxon>Coprinellus</taxon>
    </lineage>
</organism>
<keyword evidence="3" id="KW-1185">Reference proteome</keyword>
<name>A0A4Y7SNA3_COPMI</name>
<comment type="caution">
    <text evidence="2">The sequence shown here is derived from an EMBL/GenBank/DDBJ whole genome shotgun (WGS) entry which is preliminary data.</text>
</comment>
<dbReference type="OrthoDB" id="3025387at2759"/>
<proteinExistence type="predicted"/>